<reference evidence="2 3" key="1">
    <citation type="submission" date="2018-06" db="EMBL/GenBank/DDBJ databases">
        <authorList>
            <consortium name="Pathogen Informatics"/>
            <person name="Doyle S."/>
        </authorList>
    </citation>
    <scope>NUCLEOTIDE SEQUENCE [LARGE SCALE GENOMIC DNA]</scope>
    <source>
        <strain evidence="2 3">NCTC9381</strain>
    </source>
</reference>
<organism evidence="2 3">
    <name type="scientific">Enterobacter agglomerans</name>
    <name type="common">Erwinia herbicola</name>
    <name type="synonym">Pantoea agglomerans</name>
    <dbReference type="NCBI Taxonomy" id="549"/>
    <lineage>
        <taxon>Bacteria</taxon>
        <taxon>Pseudomonadati</taxon>
        <taxon>Pseudomonadota</taxon>
        <taxon>Gammaproteobacteria</taxon>
        <taxon>Enterobacterales</taxon>
        <taxon>Erwiniaceae</taxon>
        <taxon>Pantoea</taxon>
        <taxon>Pantoea agglomerans group</taxon>
    </lineage>
</organism>
<protein>
    <submittedName>
        <fullName evidence="2">Uncharacterized protein</fullName>
    </submittedName>
</protein>
<proteinExistence type="predicted"/>
<feature type="region of interest" description="Disordered" evidence="1">
    <location>
        <begin position="1"/>
        <end position="25"/>
    </location>
</feature>
<sequence>MSLPVCTKDGQQSNGENRGAEGKGGVPERALTEIMAAIVGVPIILIHQVKVMRAAQEEMVATREVTGGDGGN</sequence>
<name>A0A379AE89_ENTAG</name>
<evidence type="ECO:0000313" key="3">
    <source>
        <dbReference type="Proteomes" id="UP000254640"/>
    </source>
</evidence>
<evidence type="ECO:0000256" key="1">
    <source>
        <dbReference type="SAM" id="MobiDB-lite"/>
    </source>
</evidence>
<gene>
    <name evidence="2" type="ORF">NCTC9381_02105</name>
</gene>
<dbReference type="EMBL" id="UGSO01000001">
    <property type="protein sequence ID" value="SUB16203.1"/>
    <property type="molecule type" value="Genomic_DNA"/>
</dbReference>
<evidence type="ECO:0000313" key="2">
    <source>
        <dbReference type="EMBL" id="SUB16203.1"/>
    </source>
</evidence>
<keyword evidence="3" id="KW-1185">Reference proteome</keyword>
<dbReference type="AlphaFoldDB" id="A0A379AE89"/>
<dbReference type="Proteomes" id="UP000254640">
    <property type="component" value="Unassembled WGS sequence"/>
</dbReference>
<accession>A0A379AE89</accession>